<evidence type="ECO:0000313" key="2">
    <source>
        <dbReference type="EMBL" id="GAA4863635.1"/>
    </source>
</evidence>
<organism evidence="2 3">
    <name type="scientific">Luteimonas vadosa</name>
    <dbReference type="NCBI Taxonomy" id="1165507"/>
    <lineage>
        <taxon>Bacteria</taxon>
        <taxon>Pseudomonadati</taxon>
        <taxon>Pseudomonadota</taxon>
        <taxon>Gammaproteobacteria</taxon>
        <taxon>Lysobacterales</taxon>
        <taxon>Lysobacteraceae</taxon>
        <taxon>Luteimonas</taxon>
    </lineage>
</organism>
<proteinExistence type="predicted"/>
<sequence>MTETRTDPVLQQCSRHFRAHGYSVLRGVLSPSEAELCAGYALLQSRTEGYYAIEQPLIARGRYADALSEALLLRVLPLMEKVAGESLFPCYSYLRIYQNGAELPAHLDRPSCEISTSLTLGSDGRAPWPLCVKADGQDLALQLAPGDMLAYRGAELPHWRERFEGRHWIQVFLHYVRAEGPYADYRFDGREHIGPFDPARQRRRLPADQPGAAIPPAHPDAGTDG</sequence>
<accession>A0ABP9E412</accession>
<dbReference type="RefSeq" id="WP_345294871.1">
    <property type="nucleotide sequence ID" value="NZ_BAABJY010000002.1"/>
</dbReference>
<dbReference type="Proteomes" id="UP001501323">
    <property type="component" value="Unassembled WGS sequence"/>
</dbReference>
<evidence type="ECO:0000256" key="1">
    <source>
        <dbReference type="SAM" id="MobiDB-lite"/>
    </source>
</evidence>
<keyword evidence="3" id="KW-1185">Reference proteome</keyword>
<dbReference type="EMBL" id="BAABJY010000002">
    <property type="protein sequence ID" value="GAA4863635.1"/>
    <property type="molecule type" value="Genomic_DNA"/>
</dbReference>
<gene>
    <name evidence="2" type="ORF">GCM10023332_14740</name>
</gene>
<feature type="region of interest" description="Disordered" evidence="1">
    <location>
        <begin position="196"/>
        <end position="225"/>
    </location>
</feature>
<protein>
    <recommendedName>
        <fullName evidence="4">Fe2OG dioxygenase domain-containing protein</fullName>
    </recommendedName>
</protein>
<comment type="caution">
    <text evidence="2">The sequence shown here is derived from an EMBL/GenBank/DDBJ whole genome shotgun (WGS) entry which is preliminary data.</text>
</comment>
<evidence type="ECO:0000313" key="3">
    <source>
        <dbReference type="Proteomes" id="UP001501323"/>
    </source>
</evidence>
<name>A0ABP9E412_9GAMM</name>
<reference evidence="3" key="1">
    <citation type="journal article" date="2019" name="Int. J. Syst. Evol. Microbiol.">
        <title>The Global Catalogue of Microorganisms (GCM) 10K type strain sequencing project: providing services to taxonomists for standard genome sequencing and annotation.</title>
        <authorList>
            <consortium name="The Broad Institute Genomics Platform"/>
            <consortium name="The Broad Institute Genome Sequencing Center for Infectious Disease"/>
            <person name="Wu L."/>
            <person name="Ma J."/>
        </authorList>
    </citation>
    <scope>NUCLEOTIDE SEQUENCE [LARGE SCALE GENOMIC DNA]</scope>
    <source>
        <strain evidence="3">JCM 18392</strain>
    </source>
</reference>
<evidence type="ECO:0008006" key="4">
    <source>
        <dbReference type="Google" id="ProtNLM"/>
    </source>
</evidence>